<sequence>MINQFQRNILNYAYLRYMSGSPVFTFGNIITYFKECSGDKLIKNLKKLSRMNLIQIQGDLVNKQIDNFQFNYSISIKITDYGINNIESRQKSPWITL</sequence>
<dbReference type="GeneID" id="4928472"/>
<dbReference type="Proteomes" id="UP000722095">
    <property type="component" value="Unassembled WGS sequence"/>
</dbReference>
<evidence type="ECO:0000313" key="3">
    <source>
        <dbReference type="EMBL" id="MBP2220046.1"/>
    </source>
</evidence>
<accession>A0A7J9PNV5</accession>
<dbReference type="EMBL" id="JAGINF010000006">
    <property type="protein sequence ID" value="MBP2220046.1"/>
    <property type="molecule type" value="Genomic_DNA"/>
</dbReference>
<name>A0A7J9PNV5_METMI</name>
<dbReference type="AlphaFoldDB" id="A0A7J9PNV5"/>
<dbReference type="Proteomes" id="UP000567099">
    <property type="component" value="Unassembled WGS sequence"/>
</dbReference>
<dbReference type="EMBL" id="JACDUO010000004">
    <property type="protein sequence ID" value="MBA2864932.1"/>
    <property type="molecule type" value="Genomic_DNA"/>
</dbReference>
<dbReference type="EMBL" id="JAFBBC010000001">
    <property type="protein sequence ID" value="MBM7408376.1"/>
    <property type="molecule type" value="Genomic_DNA"/>
</dbReference>
<dbReference type="RefSeq" id="WP_011868909.1">
    <property type="nucleotide sequence ID" value="NZ_JACDUO010000004.1"/>
</dbReference>
<evidence type="ECO:0000313" key="2">
    <source>
        <dbReference type="EMBL" id="MBM7408376.1"/>
    </source>
</evidence>
<organism evidence="1 4">
    <name type="scientific">Methanococcus maripaludis</name>
    <name type="common">Methanococcus deltae</name>
    <dbReference type="NCBI Taxonomy" id="39152"/>
    <lineage>
        <taxon>Archaea</taxon>
        <taxon>Methanobacteriati</taxon>
        <taxon>Methanobacteriota</taxon>
        <taxon>Methanomada group</taxon>
        <taxon>Methanococci</taxon>
        <taxon>Methanococcales</taxon>
        <taxon>Methanococcaceae</taxon>
        <taxon>Methanococcus</taxon>
    </lineage>
</organism>
<reference evidence="1 4" key="1">
    <citation type="submission" date="2020-07" db="EMBL/GenBank/DDBJ databases">
        <title>Genomic Encyclopedia of Type Strains, Phase IV (KMG-V): Genome sequencing to study the core and pangenomes of soil and plant-associated prokaryotes.</title>
        <authorList>
            <person name="Whitman W."/>
        </authorList>
    </citation>
    <scope>NUCLEOTIDE SEQUENCE [LARGE SCALE GENOMIC DNA]</scope>
    <source>
        <strain evidence="1 4">C13</strain>
        <strain evidence="2">RC</strain>
    </source>
</reference>
<comment type="caution">
    <text evidence="1">The sequence shown here is derived from an EMBL/GenBank/DDBJ whole genome shotgun (WGS) entry which is preliminary data.</text>
</comment>
<protein>
    <submittedName>
        <fullName evidence="1">Uncharacterized protein</fullName>
    </submittedName>
</protein>
<gene>
    <name evidence="2" type="ORF">HNP85_000048</name>
    <name evidence="1" type="ORF">HNP94_001971</name>
    <name evidence="3" type="ORF">J2745_001553</name>
</gene>
<evidence type="ECO:0000313" key="4">
    <source>
        <dbReference type="Proteomes" id="UP000567099"/>
    </source>
</evidence>
<dbReference type="Proteomes" id="UP000742560">
    <property type="component" value="Unassembled WGS sequence"/>
</dbReference>
<proteinExistence type="predicted"/>
<evidence type="ECO:0000313" key="1">
    <source>
        <dbReference type="EMBL" id="MBA2864932.1"/>
    </source>
</evidence>
<reference evidence="3" key="2">
    <citation type="submission" date="2021-03" db="EMBL/GenBank/DDBJ databases">
        <title>Genomic Encyclopedia of Type Strains, Phase IV (KMG-IV): sequencing the most valuable type-strain genomes for metagenomic binning, comparative biology and taxonomic classification.</title>
        <authorList>
            <person name="Goeker M."/>
        </authorList>
    </citation>
    <scope>NUCLEOTIDE SEQUENCE</scope>
    <source>
        <strain evidence="3">DSM 2771</strain>
    </source>
</reference>